<dbReference type="AlphaFoldDB" id="A0A382URI6"/>
<sequence>AFEFTSIIAEDFVELEINSKDHGTYRAEQVKVGSQDLRVELKPLAVIIGRVLDPAGNPAKSFTVRPQSKDGQAKSGSRLRARNFNPADGRFEYKGVGNGIYTLSIRSLQYAAVTLTDLRVEAGDVLDVGDIQLSEGGTVSGVVVAAGTNEPVEGARVRVVQGARAFQPGKATSIVTTDAAGEFFFAGLKDQVLSLEVSHGNFAKERLSGVDPRISGKSQGLLVELAAAASISGVVVDSRRQPVKSIAVYLIGADKSTSATGGTTKTDREGVFEFLGVSPGNYTVKAHRFGN</sequence>
<dbReference type="Gene3D" id="2.60.40.1120">
    <property type="entry name" value="Carboxypeptidase-like, regulatory domain"/>
    <property type="match status" value="2"/>
</dbReference>
<dbReference type="SUPFAM" id="SSF49452">
    <property type="entry name" value="Starch-binding domain-like"/>
    <property type="match status" value="1"/>
</dbReference>
<dbReference type="Pfam" id="PF13620">
    <property type="entry name" value="CarboxypepD_reg"/>
    <property type="match status" value="3"/>
</dbReference>
<organism evidence="2">
    <name type="scientific">marine metagenome</name>
    <dbReference type="NCBI Taxonomy" id="408172"/>
    <lineage>
        <taxon>unclassified sequences</taxon>
        <taxon>metagenomes</taxon>
        <taxon>ecological metagenomes</taxon>
    </lineage>
</organism>
<evidence type="ECO:0000256" key="1">
    <source>
        <dbReference type="SAM" id="MobiDB-lite"/>
    </source>
</evidence>
<protein>
    <recommendedName>
        <fullName evidence="3">Carboxypeptidase regulatory-like domain-containing protein</fullName>
    </recommendedName>
</protein>
<accession>A0A382URI6</accession>
<gene>
    <name evidence="2" type="ORF">METZ01_LOCUS389162</name>
</gene>
<proteinExistence type="predicted"/>
<evidence type="ECO:0000313" key="2">
    <source>
        <dbReference type="EMBL" id="SVD36308.1"/>
    </source>
</evidence>
<feature type="non-terminal residue" evidence="2">
    <location>
        <position position="1"/>
    </location>
</feature>
<evidence type="ECO:0008006" key="3">
    <source>
        <dbReference type="Google" id="ProtNLM"/>
    </source>
</evidence>
<dbReference type="SUPFAM" id="SSF49464">
    <property type="entry name" value="Carboxypeptidase regulatory domain-like"/>
    <property type="match status" value="2"/>
</dbReference>
<feature type="non-terminal residue" evidence="2">
    <location>
        <position position="291"/>
    </location>
</feature>
<dbReference type="EMBL" id="UINC01145900">
    <property type="protein sequence ID" value="SVD36308.1"/>
    <property type="molecule type" value="Genomic_DNA"/>
</dbReference>
<dbReference type="InterPro" id="IPR008969">
    <property type="entry name" value="CarboxyPept-like_regulatory"/>
</dbReference>
<reference evidence="2" key="1">
    <citation type="submission" date="2018-05" db="EMBL/GenBank/DDBJ databases">
        <authorList>
            <person name="Lanie J.A."/>
            <person name="Ng W.-L."/>
            <person name="Kazmierczak K.M."/>
            <person name="Andrzejewski T.M."/>
            <person name="Davidsen T.M."/>
            <person name="Wayne K.J."/>
            <person name="Tettelin H."/>
            <person name="Glass J.I."/>
            <person name="Rusch D."/>
            <person name="Podicherti R."/>
            <person name="Tsui H.-C.T."/>
            <person name="Winkler M.E."/>
        </authorList>
    </citation>
    <scope>NUCLEOTIDE SEQUENCE</scope>
</reference>
<dbReference type="GO" id="GO:0030246">
    <property type="term" value="F:carbohydrate binding"/>
    <property type="evidence" value="ECO:0007669"/>
    <property type="project" value="InterPro"/>
</dbReference>
<dbReference type="InterPro" id="IPR013784">
    <property type="entry name" value="Carb-bd-like_fold"/>
</dbReference>
<feature type="region of interest" description="Disordered" evidence="1">
    <location>
        <begin position="58"/>
        <end position="80"/>
    </location>
</feature>
<name>A0A382URI6_9ZZZZ</name>